<dbReference type="RefSeq" id="WP_028093357.1">
    <property type="nucleotide sequence ID" value="NZ_BNAP01000002.1"/>
</dbReference>
<keyword evidence="1" id="KW-0472">Membrane</keyword>
<gene>
    <name evidence="3" type="ORF">GCM10010961_05820</name>
</gene>
<dbReference type="GO" id="GO:0004175">
    <property type="term" value="F:endopeptidase activity"/>
    <property type="evidence" value="ECO:0007669"/>
    <property type="project" value="UniProtKB-ARBA"/>
</dbReference>
<comment type="caution">
    <text evidence="3">The sequence shown here is derived from an EMBL/GenBank/DDBJ whole genome shotgun (WGS) entry which is preliminary data.</text>
</comment>
<evidence type="ECO:0000259" key="2">
    <source>
        <dbReference type="Pfam" id="PF02517"/>
    </source>
</evidence>
<evidence type="ECO:0000256" key="1">
    <source>
        <dbReference type="SAM" id="Phobius"/>
    </source>
</evidence>
<keyword evidence="1" id="KW-0812">Transmembrane</keyword>
<protein>
    <recommendedName>
        <fullName evidence="2">CAAX prenyl protease 2/Lysostaphin resistance protein A-like domain-containing protein</fullName>
    </recommendedName>
</protein>
<accession>A0A8J3H4K2</accession>
<feature type="transmembrane region" description="Helical" evidence="1">
    <location>
        <begin position="209"/>
        <end position="228"/>
    </location>
</feature>
<feature type="transmembrane region" description="Helical" evidence="1">
    <location>
        <begin position="185"/>
        <end position="203"/>
    </location>
</feature>
<dbReference type="PANTHER" id="PTHR36435:SF1">
    <property type="entry name" value="CAAX AMINO TERMINAL PROTEASE FAMILY PROTEIN"/>
    <property type="match status" value="1"/>
</dbReference>
<dbReference type="EMBL" id="BNAP01000002">
    <property type="protein sequence ID" value="GHG81799.1"/>
    <property type="molecule type" value="Genomic_DNA"/>
</dbReference>
<dbReference type="GO" id="GO:0080120">
    <property type="term" value="P:CAAX-box protein maturation"/>
    <property type="evidence" value="ECO:0007669"/>
    <property type="project" value="UniProtKB-ARBA"/>
</dbReference>
<sequence length="299" mass="32882">MTEYRSFAAYAEHALLVEPIRSRRELWRLLLGGVLILVIIFGLNSLFYNLVRTLAPAAWYADLFTGHLPGPTLLMLASFGFMTLATLVAANLLQKRPGLSVLGPPARLIWQFWRVLRLLLVLGAVMLLLPPYDVGEPLVPNLSFGHWLMLLPLSLGAVLIQTSAEEVLFRGYLQQSLAARFSSPLVWMVIPSALFALGHYMPVEAGPNAGLVVVWAALFGVLMADLTARAGSLGPAIAVHFFNNITALLFTASPEVLNGLSLYLLPFPMSGTELARDWLAADFAMLFICWLVARLAIRR</sequence>
<proteinExistence type="predicted"/>
<dbReference type="Proteomes" id="UP000611500">
    <property type="component" value="Unassembled WGS sequence"/>
</dbReference>
<dbReference type="InterPro" id="IPR052710">
    <property type="entry name" value="CAAX_protease"/>
</dbReference>
<dbReference type="AlphaFoldDB" id="A0A8J3H4K2"/>
<keyword evidence="4" id="KW-1185">Reference proteome</keyword>
<dbReference type="PANTHER" id="PTHR36435">
    <property type="entry name" value="SLR1288 PROTEIN"/>
    <property type="match status" value="1"/>
</dbReference>
<dbReference type="Pfam" id="PF02517">
    <property type="entry name" value="Rce1-like"/>
    <property type="match status" value="1"/>
</dbReference>
<evidence type="ECO:0000313" key="4">
    <source>
        <dbReference type="Proteomes" id="UP000611500"/>
    </source>
</evidence>
<name>A0A8J3H4K2_9RHOB</name>
<dbReference type="InterPro" id="IPR003675">
    <property type="entry name" value="Rce1/LyrA-like_dom"/>
</dbReference>
<feature type="transmembrane region" description="Helical" evidence="1">
    <location>
        <begin position="240"/>
        <end position="266"/>
    </location>
</feature>
<feature type="transmembrane region" description="Helical" evidence="1">
    <location>
        <begin position="114"/>
        <end position="132"/>
    </location>
</feature>
<feature type="domain" description="CAAX prenyl protease 2/Lysostaphin resistance protein A-like" evidence="2">
    <location>
        <begin position="149"/>
        <end position="245"/>
    </location>
</feature>
<feature type="transmembrane region" description="Helical" evidence="1">
    <location>
        <begin position="29"/>
        <end position="51"/>
    </location>
</feature>
<organism evidence="3 4">
    <name type="scientific">Pseudodonghicola xiamenensis</name>
    <dbReference type="NCBI Taxonomy" id="337702"/>
    <lineage>
        <taxon>Bacteria</taxon>
        <taxon>Pseudomonadati</taxon>
        <taxon>Pseudomonadota</taxon>
        <taxon>Alphaproteobacteria</taxon>
        <taxon>Rhodobacterales</taxon>
        <taxon>Paracoccaceae</taxon>
        <taxon>Pseudodonghicola</taxon>
    </lineage>
</organism>
<evidence type="ECO:0000313" key="3">
    <source>
        <dbReference type="EMBL" id="GHG81799.1"/>
    </source>
</evidence>
<keyword evidence="1" id="KW-1133">Transmembrane helix</keyword>
<feature type="transmembrane region" description="Helical" evidence="1">
    <location>
        <begin position="144"/>
        <end position="164"/>
    </location>
</feature>
<feature type="transmembrane region" description="Helical" evidence="1">
    <location>
        <begin position="278"/>
        <end position="297"/>
    </location>
</feature>
<feature type="transmembrane region" description="Helical" evidence="1">
    <location>
        <begin position="71"/>
        <end position="93"/>
    </location>
</feature>
<reference evidence="3" key="1">
    <citation type="journal article" date="2014" name="Int. J. Syst. Evol. Microbiol.">
        <title>Complete genome sequence of Corynebacterium casei LMG S-19264T (=DSM 44701T), isolated from a smear-ripened cheese.</title>
        <authorList>
            <consortium name="US DOE Joint Genome Institute (JGI-PGF)"/>
            <person name="Walter F."/>
            <person name="Albersmeier A."/>
            <person name="Kalinowski J."/>
            <person name="Ruckert C."/>
        </authorList>
    </citation>
    <scope>NUCLEOTIDE SEQUENCE</scope>
    <source>
        <strain evidence="3">CGMCC 1.7081</strain>
    </source>
</reference>
<reference evidence="3" key="2">
    <citation type="submission" date="2020-09" db="EMBL/GenBank/DDBJ databases">
        <authorList>
            <person name="Sun Q."/>
            <person name="Zhou Y."/>
        </authorList>
    </citation>
    <scope>NUCLEOTIDE SEQUENCE</scope>
    <source>
        <strain evidence="3">CGMCC 1.7081</strain>
    </source>
</reference>